<protein>
    <recommendedName>
        <fullName evidence="3">Mitochondrial zinc maintenance protein 1, mitochondrial</fullName>
    </recommendedName>
</protein>
<gene>
    <name evidence="1" type="ORF">BJY01DRAFT_112965</name>
</gene>
<keyword evidence="2" id="KW-1185">Reference proteome</keyword>
<organism evidence="1 2">
    <name type="scientific">Aspergillus pseudoustus</name>
    <dbReference type="NCBI Taxonomy" id="1810923"/>
    <lineage>
        <taxon>Eukaryota</taxon>
        <taxon>Fungi</taxon>
        <taxon>Dikarya</taxon>
        <taxon>Ascomycota</taxon>
        <taxon>Pezizomycotina</taxon>
        <taxon>Eurotiomycetes</taxon>
        <taxon>Eurotiomycetidae</taxon>
        <taxon>Eurotiales</taxon>
        <taxon>Aspergillaceae</taxon>
        <taxon>Aspergillus</taxon>
        <taxon>Aspergillus subgen. Nidulantes</taxon>
    </lineage>
</organism>
<dbReference type="Proteomes" id="UP001610446">
    <property type="component" value="Unassembled WGS sequence"/>
</dbReference>
<evidence type="ECO:0008006" key="3">
    <source>
        <dbReference type="Google" id="ProtNLM"/>
    </source>
</evidence>
<accession>A0ABR4L2J5</accession>
<dbReference type="EMBL" id="JBFXLU010000003">
    <property type="protein sequence ID" value="KAL2857712.1"/>
    <property type="molecule type" value="Genomic_DNA"/>
</dbReference>
<proteinExistence type="predicted"/>
<comment type="caution">
    <text evidence="1">The sequence shown here is derived from an EMBL/GenBank/DDBJ whole genome shotgun (WGS) entry which is preliminary data.</text>
</comment>
<sequence length="74" mass="8570">MARLSGLQREVLSLYRNCLREIRKKPVVSSPPSAFSPSAGNCYRQVTLTIHAFRRTQESRSNFKYYARYARSPT</sequence>
<evidence type="ECO:0000313" key="1">
    <source>
        <dbReference type="EMBL" id="KAL2857712.1"/>
    </source>
</evidence>
<reference evidence="1 2" key="1">
    <citation type="submission" date="2024-07" db="EMBL/GenBank/DDBJ databases">
        <title>Section-level genome sequencing and comparative genomics of Aspergillus sections Usti and Cavernicolus.</title>
        <authorList>
            <consortium name="Lawrence Berkeley National Laboratory"/>
            <person name="Nybo J.L."/>
            <person name="Vesth T.C."/>
            <person name="Theobald S."/>
            <person name="Frisvad J.C."/>
            <person name="Larsen T.O."/>
            <person name="Kjaerboelling I."/>
            <person name="Rothschild-Mancinelli K."/>
            <person name="Lyhne E.K."/>
            <person name="Kogle M.E."/>
            <person name="Barry K."/>
            <person name="Clum A."/>
            <person name="Na H."/>
            <person name="Ledsgaard L."/>
            <person name="Lin J."/>
            <person name="Lipzen A."/>
            <person name="Kuo A."/>
            <person name="Riley R."/>
            <person name="Mondo S."/>
            <person name="Labutti K."/>
            <person name="Haridas S."/>
            <person name="Pangalinan J."/>
            <person name="Salamov A.A."/>
            <person name="Simmons B.A."/>
            <person name="Magnuson J.K."/>
            <person name="Chen J."/>
            <person name="Drula E."/>
            <person name="Henrissat B."/>
            <person name="Wiebenga A."/>
            <person name="Lubbers R.J."/>
            <person name="Gomes A.C."/>
            <person name="Makela M.R."/>
            <person name="Stajich J."/>
            <person name="Grigoriev I.V."/>
            <person name="Mortensen U.H."/>
            <person name="De Vries R.P."/>
            <person name="Baker S.E."/>
            <person name="Andersen M.R."/>
        </authorList>
    </citation>
    <scope>NUCLEOTIDE SEQUENCE [LARGE SCALE GENOMIC DNA]</scope>
    <source>
        <strain evidence="1 2">CBS 123904</strain>
    </source>
</reference>
<name>A0ABR4L2J5_9EURO</name>
<evidence type="ECO:0000313" key="2">
    <source>
        <dbReference type="Proteomes" id="UP001610446"/>
    </source>
</evidence>